<dbReference type="EMBL" id="CP026995">
    <property type="protein sequence ID" value="QLH06357.1"/>
    <property type="molecule type" value="Genomic_DNA"/>
</dbReference>
<evidence type="ECO:0000313" key="1">
    <source>
        <dbReference type="EMBL" id="QLH06357.1"/>
    </source>
</evidence>
<gene>
    <name evidence="1" type="ORF">C5F50_04165</name>
</gene>
<dbReference type="Proteomes" id="UP000509478">
    <property type="component" value="Chromosome"/>
</dbReference>
<organism evidence="1 2">
    <name type="scientific">Nitrosopumilus ureiphilus</name>
    <dbReference type="NCBI Taxonomy" id="1470067"/>
    <lineage>
        <taxon>Archaea</taxon>
        <taxon>Nitrososphaerota</taxon>
        <taxon>Nitrososphaeria</taxon>
        <taxon>Nitrosopumilales</taxon>
        <taxon>Nitrosopumilaceae</taxon>
        <taxon>Nitrosopumilus</taxon>
    </lineage>
</organism>
<dbReference type="AlphaFoldDB" id="A0A7D5R5S5"/>
<keyword evidence="2" id="KW-1185">Reference proteome</keyword>
<dbReference type="OrthoDB" id="2957at2157"/>
<proteinExistence type="predicted"/>
<evidence type="ECO:0000313" key="2">
    <source>
        <dbReference type="Proteomes" id="UP000509478"/>
    </source>
</evidence>
<name>A0A7D5R5S5_9ARCH</name>
<reference evidence="1 2" key="1">
    <citation type="submission" date="2018-02" db="EMBL/GenBank/DDBJ databases">
        <title>Complete genome of Nitrosopumilus ureaphilus PS0.</title>
        <authorList>
            <person name="Qin W."/>
            <person name="Zheng Y."/>
            <person name="Stahl D.A."/>
        </authorList>
    </citation>
    <scope>NUCLEOTIDE SEQUENCE [LARGE SCALE GENOMIC DNA]</scope>
    <source>
        <strain evidence="1 2">PS0</strain>
    </source>
</reference>
<dbReference type="GeneID" id="56067237"/>
<protein>
    <submittedName>
        <fullName evidence="1">Uncharacterized protein</fullName>
    </submittedName>
</protein>
<accession>A0A7D5R5S5</accession>
<dbReference type="KEGG" id="nue:C5F50_04165"/>
<dbReference type="RefSeq" id="WP_179372434.1">
    <property type="nucleotide sequence ID" value="NZ_CP026995.1"/>
</dbReference>
<sequence>MTGLSEIESLKSENQKLRKYISLISAEIELIQRVGEIRQNFISSDDSKHIITPIMDRIFRIKDEKLTLQKELDLD</sequence>